<dbReference type="RefSeq" id="WP_116183547.1">
    <property type="nucleotide sequence ID" value="NZ_QTJX01000001.1"/>
</dbReference>
<dbReference type="EMBL" id="QTJX01000001">
    <property type="protein sequence ID" value="RDY61666.1"/>
    <property type="molecule type" value="Genomic_DNA"/>
</dbReference>
<protein>
    <recommendedName>
        <fullName evidence="4">Secreted protein</fullName>
    </recommendedName>
</protein>
<accession>A0A371JV59</accession>
<dbReference type="Proteomes" id="UP000261828">
    <property type="component" value="Unassembled WGS sequence"/>
</dbReference>
<feature type="chain" id="PRO_5017026479" description="Secreted protein" evidence="1">
    <location>
        <begin position="26"/>
        <end position="97"/>
    </location>
</feature>
<sequence>MRKFIGLLLFTSLMVIKVSSFHVYAHQDGDSETIENCNICDLALENQTLDFQTSDNSYVLDDTEFSIKYQKTLKDEQLKEQSFDYYLSSRPPPTPVV</sequence>
<reference evidence="2 3" key="1">
    <citation type="submission" date="2018-08" db="EMBL/GenBank/DDBJ databases">
        <title>Muricauda nanhaiensis sp. nov., isolated from seawater of the South China Sea.</title>
        <authorList>
            <person name="Dang Y."/>
        </authorList>
    </citation>
    <scope>NUCLEOTIDE SEQUENCE [LARGE SCALE GENOMIC DNA]</scope>
    <source>
        <strain evidence="2 3">SM1704</strain>
    </source>
</reference>
<comment type="caution">
    <text evidence="2">The sequence shown here is derived from an EMBL/GenBank/DDBJ whole genome shotgun (WGS) entry which is preliminary data.</text>
</comment>
<gene>
    <name evidence="2" type="ORF">DX873_05800</name>
</gene>
<evidence type="ECO:0000256" key="1">
    <source>
        <dbReference type="SAM" id="SignalP"/>
    </source>
</evidence>
<evidence type="ECO:0008006" key="4">
    <source>
        <dbReference type="Google" id="ProtNLM"/>
    </source>
</evidence>
<dbReference type="AlphaFoldDB" id="A0A371JV59"/>
<feature type="signal peptide" evidence="1">
    <location>
        <begin position="1"/>
        <end position="25"/>
    </location>
</feature>
<evidence type="ECO:0000313" key="3">
    <source>
        <dbReference type="Proteomes" id="UP000261828"/>
    </source>
</evidence>
<keyword evidence="3" id="KW-1185">Reference proteome</keyword>
<dbReference type="OrthoDB" id="1179540at2"/>
<keyword evidence="1" id="KW-0732">Signal</keyword>
<name>A0A371JV59_9FLAO</name>
<proteinExistence type="predicted"/>
<organism evidence="2 3">
    <name type="scientific">Flagellimonas nanhaiensis</name>
    <dbReference type="NCBI Taxonomy" id="2292706"/>
    <lineage>
        <taxon>Bacteria</taxon>
        <taxon>Pseudomonadati</taxon>
        <taxon>Bacteroidota</taxon>
        <taxon>Flavobacteriia</taxon>
        <taxon>Flavobacteriales</taxon>
        <taxon>Flavobacteriaceae</taxon>
        <taxon>Flagellimonas</taxon>
    </lineage>
</organism>
<evidence type="ECO:0000313" key="2">
    <source>
        <dbReference type="EMBL" id="RDY61666.1"/>
    </source>
</evidence>